<sequence length="195" mass="21964">MDFAWGDESGEETDTEEVKRRKRALAFSRTPQERQQATFLSAYATVESISASADQGGKLKTQSRNIHNAYGTPVRIMSNILVFQQKDSSTRLCRTANGLYPSISVKKDETRPHVCFTAFGYLRSGLKQLLSVTPTHAQCDNELGLTATCWASRRATGKWLSWGQYHAQSLHPCATHRIQQERQMKKAAGKRKKIK</sequence>
<dbReference type="Proteomes" id="UP001066276">
    <property type="component" value="Chromosome 1_1"/>
</dbReference>
<reference evidence="1" key="1">
    <citation type="journal article" date="2022" name="bioRxiv">
        <title>Sequencing and chromosome-scale assembly of the giantPleurodeles waltlgenome.</title>
        <authorList>
            <person name="Brown T."/>
            <person name="Elewa A."/>
            <person name="Iarovenko S."/>
            <person name="Subramanian E."/>
            <person name="Araus A.J."/>
            <person name="Petzold A."/>
            <person name="Susuki M."/>
            <person name="Suzuki K.-i.T."/>
            <person name="Hayashi T."/>
            <person name="Toyoda A."/>
            <person name="Oliveira C."/>
            <person name="Osipova E."/>
            <person name="Leigh N.D."/>
            <person name="Simon A."/>
            <person name="Yun M.H."/>
        </authorList>
    </citation>
    <scope>NUCLEOTIDE SEQUENCE</scope>
    <source>
        <strain evidence="1">20211129_DDA</strain>
        <tissue evidence="1">Liver</tissue>
    </source>
</reference>
<protein>
    <submittedName>
        <fullName evidence="1">Uncharacterized protein</fullName>
    </submittedName>
</protein>
<organism evidence="1 2">
    <name type="scientific">Pleurodeles waltl</name>
    <name type="common">Iberian ribbed newt</name>
    <dbReference type="NCBI Taxonomy" id="8319"/>
    <lineage>
        <taxon>Eukaryota</taxon>
        <taxon>Metazoa</taxon>
        <taxon>Chordata</taxon>
        <taxon>Craniata</taxon>
        <taxon>Vertebrata</taxon>
        <taxon>Euteleostomi</taxon>
        <taxon>Amphibia</taxon>
        <taxon>Batrachia</taxon>
        <taxon>Caudata</taxon>
        <taxon>Salamandroidea</taxon>
        <taxon>Salamandridae</taxon>
        <taxon>Pleurodelinae</taxon>
        <taxon>Pleurodeles</taxon>
    </lineage>
</organism>
<gene>
    <name evidence="1" type="ORF">NDU88_006413</name>
</gene>
<evidence type="ECO:0000313" key="2">
    <source>
        <dbReference type="Proteomes" id="UP001066276"/>
    </source>
</evidence>
<dbReference type="AlphaFoldDB" id="A0AAV7X177"/>
<keyword evidence="2" id="KW-1185">Reference proteome</keyword>
<proteinExistence type="predicted"/>
<name>A0AAV7X177_PLEWA</name>
<dbReference type="EMBL" id="JANPWB010000001">
    <property type="protein sequence ID" value="KAJ1218841.1"/>
    <property type="molecule type" value="Genomic_DNA"/>
</dbReference>
<accession>A0AAV7X177</accession>
<comment type="caution">
    <text evidence="1">The sequence shown here is derived from an EMBL/GenBank/DDBJ whole genome shotgun (WGS) entry which is preliminary data.</text>
</comment>
<evidence type="ECO:0000313" key="1">
    <source>
        <dbReference type="EMBL" id="KAJ1218841.1"/>
    </source>
</evidence>